<gene>
    <name evidence="1" type="ORF">RU07_12375</name>
</gene>
<dbReference type="AlphaFoldDB" id="A0A0D0J8L1"/>
<dbReference type="EMBL" id="JXQV01000011">
    <property type="protein sequence ID" value="KIQ02235.1"/>
    <property type="molecule type" value="Genomic_DNA"/>
</dbReference>
<evidence type="ECO:0000313" key="1">
    <source>
        <dbReference type="EMBL" id="KIQ02235.1"/>
    </source>
</evidence>
<proteinExistence type="predicted"/>
<comment type="caution">
    <text evidence="1">The sequence shown here is derived from an EMBL/GenBank/DDBJ whole genome shotgun (WGS) entry which is preliminary data.</text>
</comment>
<evidence type="ECO:0000313" key="2">
    <source>
        <dbReference type="Proteomes" id="UP000035017"/>
    </source>
</evidence>
<reference evidence="1 2" key="1">
    <citation type="submission" date="2014-12" db="EMBL/GenBank/DDBJ databases">
        <title>16Stimator: statistical estimation of ribosomal gene copy numbers from draft genome assemblies.</title>
        <authorList>
            <person name="Perisin M.A."/>
            <person name="Vetter M."/>
            <person name="Gilbert J.A."/>
            <person name="Bergelson J."/>
        </authorList>
    </citation>
    <scope>NUCLEOTIDE SEQUENCE [LARGE SCALE GENOMIC DNA]</scope>
    <source>
        <strain evidence="1 2">MEJ076</strain>
    </source>
</reference>
<organism evidence="1 2">
    <name type="scientific">Agrobacterium tumefaciens</name>
    <dbReference type="NCBI Taxonomy" id="358"/>
    <lineage>
        <taxon>Bacteria</taxon>
        <taxon>Pseudomonadati</taxon>
        <taxon>Pseudomonadota</taxon>
        <taxon>Alphaproteobacteria</taxon>
        <taxon>Hyphomicrobiales</taxon>
        <taxon>Rhizobiaceae</taxon>
        <taxon>Rhizobium/Agrobacterium group</taxon>
        <taxon>Agrobacterium</taxon>
        <taxon>Agrobacterium tumefaciens complex</taxon>
    </lineage>
</organism>
<dbReference type="OrthoDB" id="9793802at2"/>
<sequence>MITDSVLSQLPPPQVVEQLDYEVLFARQTAKFKALWSEVRAANPDAGLPDYDVAMLETDPPVIVNEAESYRELLMRQRVNEAAVARLLAFATGGNLDHLAAFYDVVRMAGEKDDRFKRRVILAIQGRSPGGTEARYRYIALSADVRVHDAIIYTVGRSPVINVAIFSDAADGVADATLIAAVNAALQAGDKRMVNDTIIVRTAVRRVVNLVANVWLLPDTSIGLLATMETTLRDAWANTQSLGRDLTERWWTARLMLEGVHKVEPVMPVGDTIAPPDEALAIGTVTLNFMGRAF</sequence>
<dbReference type="Proteomes" id="UP000035017">
    <property type="component" value="Unassembled WGS sequence"/>
</dbReference>
<accession>A0A0D0J8L1</accession>
<protein>
    <submittedName>
        <fullName evidence="1">Uncharacterized protein</fullName>
    </submittedName>
</protein>
<dbReference type="PIRSF" id="PIRSF020481">
    <property type="entry name" value="BAP"/>
    <property type="match status" value="1"/>
</dbReference>
<name>A0A0D0J8L1_AGRTU</name>
<dbReference type="InterPro" id="IPR014507">
    <property type="entry name" value="Baseplate_assembly_J_pred"/>
</dbReference>